<evidence type="ECO:0000256" key="10">
    <source>
        <dbReference type="RuleBase" id="RU004387"/>
    </source>
</evidence>
<dbReference type="Pfam" id="PF02127">
    <property type="entry name" value="Peptidase_M18"/>
    <property type="match status" value="1"/>
</dbReference>
<evidence type="ECO:0000313" key="12">
    <source>
        <dbReference type="Proteomes" id="UP000543642"/>
    </source>
</evidence>
<dbReference type="NCBIfam" id="NF002759">
    <property type="entry name" value="PRK02813.1"/>
    <property type="match status" value="1"/>
</dbReference>
<comment type="similarity">
    <text evidence="2 9">Belongs to the peptidase M18 family.</text>
</comment>
<evidence type="ECO:0000256" key="7">
    <source>
        <dbReference type="ARBA" id="ARBA00022833"/>
    </source>
</evidence>
<protein>
    <recommendedName>
        <fullName evidence="10">M18 family aminopeptidase</fullName>
        <ecNumber evidence="10">3.4.11.-</ecNumber>
    </recommendedName>
</protein>
<dbReference type="PANTHER" id="PTHR28570">
    <property type="entry name" value="ASPARTYL AMINOPEPTIDASE"/>
    <property type="match status" value="1"/>
</dbReference>
<dbReference type="Gene3D" id="2.30.250.10">
    <property type="entry name" value="Aminopeptidase i, Domain 2"/>
    <property type="match status" value="1"/>
</dbReference>
<evidence type="ECO:0000256" key="2">
    <source>
        <dbReference type="ARBA" id="ARBA00008290"/>
    </source>
</evidence>
<keyword evidence="3 9" id="KW-0031">Aminopeptidase</keyword>
<evidence type="ECO:0000256" key="3">
    <source>
        <dbReference type="ARBA" id="ARBA00022438"/>
    </source>
</evidence>
<keyword evidence="4 9" id="KW-0645">Protease</keyword>
<keyword evidence="12" id="KW-1185">Reference proteome</keyword>
<name>A0A7W8M448_9FIRM</name>
<dbReference type="GO" id="GO:0004177">
    <property type="term" value="F:aminopeptidase activity"/>
    <property type="evidence" value="ECO:0007669"/>
    <property type="project" value="UniProtKB-KW"/>
</dbReference>
<organism evidence="11 12">
    <name type="scientific">Catenibacillus scindens</name>
    <dbReference type="NCBI Taxonomy" id="673271"/>
    <lineage>
        <taxon>Bacteria</taxon>
        <taxon>Bacillati</taxon>
        <taxon>Bacillota</taxon>
        <taxon>Clostridia</taxon>
        <taxon>Lachnospirales</taxon>
        <taxon>Lachnospiraceae</taxon>
        <taxon>Catenibacillus</taxon>
    </lineage>
</organism>
<comment type="caution">
    <text evidence="11">The sequence shown here is derived from an EMBL/GenBank/DDBJ whole genome shotgun (WGS) entry which is preliminary data.</text>
</comment>
<dbReference type="InterPro" id="IPR023358">
    <property type="entry name" value="Peptidase_M18_dom2"/>
</dbReference>
<dbReference type="Gene3D" id="3.40.630.10">
    <property type="entry name" value="Zn peptidases"/>
    <property type="match status" value="1"/>
</dbReference>
<keyword evidence="5 9" id="KW-0479">Metal-binding</keyword>
<sequence>MSQNLSVKHLFSFLEAGVSPFHTVIHARKQLEDAGFVALDMKTPWDLTPGGAYYCQTFSGELFAFRLGKDLDLSNGIRIAAGHVDWPCLKIKPAPTFTKKGYIQANVEVYGGPILNTFFDRPLSLAGKIAVKSGDILHPQIRYVDLKEPVCIIPNLAIHMNHQVNEGVAIDKQTHLMPVLGMVEDTLNKNDLLLEYIARHENIALDDLLDYELYLYNMDAPAHVGLHGEFISSPRLDDTTAVSAIIHGLIAGCPKNTVSLAALFDNEEVGSQTKQGADASTLNFVLEKIWASFGKSSVECYSDISDSMILSIDVGHGYHPNYPATFDITSFPVLGKGFVIKTDSNQRYAWDCEATGAMIQLCRHFNIPFQRFAKRSNMAGGGTIASLISSHIPLKTVDIGVPLLAMHSSRELMGAADQEALEQAVAAFMRL</sequence>
<dbReference type="Proteomes" id="UP000543642">
    <property type="component" value="Unassembled WGS sequence"/>
</dbReference>
<dbReference type="SUPFAM" id="SSF53187">
    <property type="entry name" value="Zn-dependent exopeptidases"/>
    <property type="match status" value="1"/>
</dbReference>
<evidence type="ECO:0000256" key="6">
    <source>
        <dbReference type="ARBA" id="ARBA00022801"/>
    </source>
</evidence>
<dbReference type="PRINTS" id="PR00932">
    <property type="entry name" value="AMINO1PTASE"/>
</dbReference>
<dbReference type="GO" id="GO:0005737">
    <property type="term" value="C:cytoplasm"/>
    <property type="evidence" value="ECO:0007669"/>
    <property type="project" value="UniProtKB-ARBA"/>
</dbReference>
<dbReference type="EMBL" id="JACHFW010000001">
    <property type="protein sequence ID" value="MBB5262916.1"/>
    <property type="molecule type" value="Genomic_DNA"/>
</dbReference>
<dbReference type="GO" id="GO:0008237">
    <property type="term" value="F:metallopeptidase activity"/>
    <property type="evidence" value="ECO:0007669"/>
    <property type="project" value="UniProtKB-KW"/>
</dbReference>
<keyword evidence="6 9" id="KW-0378">Hydrolase</keyword>
<dbReference type="InterPro" id="IPR001948">
    <property type="entry name" value="Peptidase_M18"/>
</dbReference>
<keyword evidence="7 9" id="KW-0862">Zinc</keyword>
<dbReference type="EC" id="3.4.11.-" evidence="10"/>
<dbReference type="SUPFAM" id="SSF101821">
    <property type="entry name" value="Aminopeptidase/glucanase lid domain"/>
    <property type="match status" value="1"/>
</dbReference>
<proteinExistence type="inferred from homology"/>
<dbReference type="AlphaFoldDB" id="A0A7W8M448"/>
<evidence type="ECO:0000256" key="4">
    <source>
        <dbReference type="ARBA" id="ARBA00022670"/>
    </source>
</evidence>
<comment type="cofactor">
    <cofactor evidence="1 10">
        <name>Zn(2+)</name>
        <dbReference type="ChEBI" id="CHEBI:29105"/>
    </cofactor>
</comment>
<evidence type="ECO:0000256" key="8">
    <source>
        <dbReference type="ARBA" id="ARBA00023049"/>
    </source>
</evidence>
<dbReference type="RefSeq" id="WP_183770081.1">
    <property type="nucleotide sequence ID" value="NZ_JACHFW010000001.1"/>
</dbReference>
<dbReference type="GO" id="GO:0006508">
    <property type="term" value="P:proteolysis"/>
    <property type="evidence" value="ECO:0007669"/>
    <property type="project" value="UniProtKB-KW"/>
</dbReference>
<evidence type="ECO:0000256" key="1">
    <source>
        <dbReference type="ARBA" id="ARBA00001947"/>
    </source>
</evidence>
<dbReference type="GO" id="GO:0008270">
    <property type="term" value="F:zinc ion binding"/>
    <property type="evidence" value="ECO:0007669"/>
    <property type="project" value="InterPro"/>
</dbReference>
<dbReference type="PANTHER" id="PTHR28570:SF3">
    <property type="entry name" value="ASPARTYL AMINOPEPTIDASE"/>
    <property type="match status" value="1"/>
</dbReference>
<accession>A0A7W8M448</accession>
<evidence type="ECO:0000256" key="9">
    <source>
        <dbReference type="RuleBase" id="RU004386"/>
    </source>
</evidence>
<evidence type="ECO:0000256" key="5">
    <source>
        <dbReference type="ARBA" id="ARBA00022723"/>
    </source>
</evidence>
<gene>
    <name evidence="11" type="ORF">HNP82_000010</name>
</gene>
<reference evidence="11 12" key="1">
    <citation type="submission" date="2020-08" db="EMBL/GenBank/DDBJ databases">
        <title>Genomic Encyclopedia of Type Strains, Phase IV (KMG-IV): sequencing the most valuable type-strain genomes for metagenomic binning, comparative biology and taxonomic classification.</title>
        <authorList>
            <person name="Goeker M."/>
        </authorList>
    </citation>
    <scope>NUCLEOTIDE SEQUENCE [LARGE SCALE GENOMIC DNA]</scope>
    <source>
        <strain evidence="11 12">DSM 106146</strain>
    </source>
</reference>
<evidence type="ECO:0000313" key="11">
    <source>
        <dbReference type="EMBL" id="MBB5262916.1"/>
    </source>
</evidence>
<keyword evidence="8 9" id="KW-0482">Metalloprotease</keyword>